<keyword evidence="2" id="KW-0489">Methyltransferase</keyword>
<dbReference type="Pfam" id="PF01035">
    <property type="entry name" value="DNA_binding_1"/>
    <property type="match status" value="1"/>
</dbReference>
<dbReference type="Gene3D" id="3.30.160.70">
    <property type="entry name" value="Methylated DNA-protein cysteine methyltransferase domain"/>
    <property type="match status" value="1"/>
</dbReference>
<comment type="catalytic activity">
    <reaction evidence="1">
        <text>a 4-O-methyl-thymidine in DNA + L-cysteinyl-[protein] = a thymidine in DNA + S-methyl-L-cysteinyl-[protein]</text>
        <dbReference type="Rhea" id="RHEA:53428"/>
        <dbReference type="Rhea" id="RHEA-COMP:10131"/>
        <dbReference type="Rhea" id="RHEA-COMP:10132"/>
        <dbReference type="Rhea" id="RHEA-COMP:13555"/>
        <dbReference type="Rhea" id="RHEA-COMP:13556"/>
        <dbReference type="ChEBI" id="CHEBI:29950"/>
        <dbReference type="ChEBI" id="CHEBI:82612"/>
        <dbReference type="ChEBI" id="CHEBI:137386"/>
        <dbReference type="ChEBI" id="CHEBI:137387"/>
        <dbReference type="EC" id="2.1.1.63"/>
    </reaction>
</comment>
<feature type="domain" description="Methylguanine DNA methyltransferase ribonuclease-like" evidence="9">
    <location>
        <begin position="43"/>
        <end position="124"/>
    </location>
</feature>
<evidence type="ECO:0000259" key="9">
    <source>
        <dbReference type="Pfam" id="PF02870"/>
    </source>
</evidence>
<dbReference type="InterPro" id="IPR008332">
    <property type="entry name" value="MethylG_MeTrfase_N"/>
</dbReference>
<dbReference type="PANTHER" id="PTHR10815">
    <property type="entry name" value="METHYLATED-DNA--PROTEIN-CYSTEINE METHYLTRANSFERASE"/>
    <property type="match status" value="1"/>
</dbReference>
<accession>A0ABS2U3B4</accession>
<keyword evidence="11" id="KW-1185">Reference proteome</keyword>
<feature type="compositionally biased region" description="Basic and acidic residues" evidence="7">
    <location>
        <begin position="9"/>
        <end position="37"/>
    </location>
</feature>
<dbReference type="InterPro" id="IPR014048">
    <property type="entry name" value="MethylDNA_cys_MeTrfase_DNA-bd"/>
</dbReference>
<dbReference type="InterPro" id="IPR036388">
    <property type="entry name" value="WH-like_DNA-bd_sf"/>
</dbReference>
<evidence type="ECO:0000256" key="6">
    <source>
        <dbReference type="ARBA" id="ARBA00049348"/>
    </source>
</evidence>
<proteinExistence type="predicted"/>
<evidence type="ECO:0000256" key="1">
    <source>
        <dbReference type="ARBA" id="ARBA00001286"/>
    </source>
</evidence>
<dbReference type="InterPro" id="IPR036631">
    <property type="entry name" value="MGMT_N_sf"/>
</dbReference>
<dbReference type="NCBIfam" id="TIGR00589">
    <property type="entry name" value="ogt"/>
    <property type="match status" value="1"/>
</dbReference>
<organism evidence="10 11">
    <name type="scientific">Actinacidiphila acididurans</name>
    <dbReference type="NCBI Taxonomy" id="2784346"/>
    <lineage>
        <taxon>Bacteria</taxon>
        <taxon>Bacillati</taxon>
        <taxon>Actinomycetota</taxon>
        <taxon>Actinomycetes</taxon>
        <taxon>Kitasatosporales</taxon>
        <taxon>Streptomycetaceae</taxon>
        <taxon>Actinacidiphila</taxon>
    </lineage>
</organism>
<name>A0ABS2U3B4_9ACTN</name>
<keyword evidence="5" id="KW-0234">DNA repair</keyword>
<keyword evidence="3" id="KW-0808">Transferase</keyword>
<evidence type="ECO:0000256" key="4">
    <source>
        <dbReference type="ARBA" id="ARBA00022763"/>
    </source>
</evidence>
<comment type="catalytic activity">
    <reaction evidence="6">
        <text>a 6-O-methyl-2'-deoxyguanosine in DNA + L-cysteinyl-[protein] = S-methyl-L-cysteinyl-[protein] + a 2'-deoxyguanosine in DNA</text>
        <dbReference type="Rhea" id="RHEA:24000"/>
        <dbReference type="Rhea" id="RHEA-COMP:10131"/>
        <dbReference type="Rhea" id="RHEA-COMP:10132"/>
        <dbReference type="Rhea" id="RHEA-COMP:11367"/>
        <dbReference type="Rhea" id="RHEA-COMP:11368"/>
        <dbReference type="ChEBI" id="CHEBI:29950"/>
        <dbReference type="ChEBI" id="CHEBI:82612"/>
        <dbReference type="ChEBI" id="CHEBI:85445"/>
        <dbReference type="ChEBI" id="CHEBI:85448"/>
        <dbReference type="EC" id="2.1.1.63"/>
    </reaction>
</comment>
<dbReference type="PROSITE" id="PS00374">
    <property type="entry name" value="MGMT"/>
    <property type="match status" value="1"/>
</dbReference>
<dbReference type="InterPro" id="IPR001497">
    <property type="entry name" value="MethylDNA_cys_MeTrfase_AS"/>
</dbReference>
<dbReference type="PANTHER" id="PTHR10815:SF5">
    <property type="entry name" value="METHYLATED-DNA--PROTEIN-CYSTEINE METHYLTRANSFERASE"/>
    <property type="match status" value="1"/>
</dbReference>
<dbReference type="Gene3D" id="1.10.10.10">
    <property type="entry name" value="Winged helix-like DNA-binding domain superfamily/Winged helix DNA-binding domain"/>
    <property type="match status" value="1"/>
</dbReference>
<keyword evidence="4" id="KW-0227">DNA damage</keyword>
<sequence>MPGGPTRAGRAEGREQAERPGELEQPERLERPGKTEPLDTVVTGTHRTPIGELTLAASEQALLYCGFAPVDRLLPWLEPVARRSTGEPEAGAGSAAAALLDRARAEIDDYLGGRRNRFEVPLDLRLATPFRRDVVLGVERLAPYGATTTYGALAAGIGKPAAARAVGAALGANPLCVVLPCHRVLGASGKLTGYAGGARAKQILLDLEAGR</sequence>
<dbReference type="Pfam" id="PF02870">
    <property type="entry name" value="Methyltransf_1N"/>
    <property type="match status" value="1"/>
</dbReference>
<dbReference type="InterPro" id="IPR036217">
    <property type="entry name" value="MethylDNA_cys_MeTrfase_DNAb"/>
</dbReference>
<dbReference type="EMBL" id="JADKYB010000031">
    <property type="protein sequence ID" value="MBM9510081.1"/>
    <property type="molecule type" value="Genomic_DNA"/>
</dbReference>
<dbReference type="CDD" id="cd06445">
    <property type="entry name" value="ATase"/>
    <property type="match status" value="1"/>
</dbReference>
<feature type="domain" description="Methylated-DNA-[protein]-cysteine S-methyltransferase DNA binding" evidence="8">
    <location>
        <begin position="130"/>
        <end position="209"/>
    </location>
</feature>
<evidence type="ECO:0000313" key="11">
    <source>
        <dbReference type="Proteomes" id="UP000749040"/>
    </source>
</evidence>
<reference evidence="10 11" key="1">
    <citation type="submission" date="2021-01" db="EMBL/GenBank/DDBJ databases">
        <title>Streptomyces acididurans sp. nov., isolated from a peat swamp forest soil.</title>
        <authorList>
            <person name="Chantavorakit T."/>
            <person name="Duangmal K."/>
        </authorList>
    </citation>
    <scope>NUCLEOTIDE SEQUENCE [LARGE SCALE GENOMIC DNA]</scope>
    <source>
        <strain evidence="10 11">KK5PA1</strain>
    </source>
</reference>
<evidence type="ECO:0000256" key="5">
    <source>
        <dbReference type="ARBA" id="ARBA00023204"/>
    </source>
</evidence>
<dbReference type="SUPFAM" id="SSF46767">
    <property type="entry name" value="Methylated DNA-protein cysteine methyltransferase, C-terminal domain"/>
    <property type="match status" value="1"/>
</dbReference>
<dbReference type="SUPFAM" id="SSF53155">
    <property type="entry name" value="Methylated DNA-protein cysteine methyltransferase domain"/>
    <property type="match status" value="1"/>
</dbReference>
<evidence type="ECO:0000313" key="10">
    <source>
        <dbReference type="EMBL" id="MBM9510081.1"/>
    </source>
</evidence>
<dbReference type="Proteomes" id="UP000749040">
    <property type="component" value="Unassembled WGS sequence"/>
</dbReference>
<gene>
    <name evidence="10" type="ORF">ITX44_37090</name>
</gene>
<protein>
    <submittedName>
        <fullName evidence="10">Methylated-DNA--[protein]-cysteine S-methyltransferase</fullName>
    </submittedName>
</protein>
<feature type="region of interest" description="Disordered" evidence="7">
    <location>
        <begin position="1"/>
        <end position="45"/>
    </location>
</feature>
<evidence type="ECO:0000259" key="8">
    <source>
        <dbReference type="Pfam" id="PF01035"/>
    </source>
</evidence>
<evidence type="ECO:0000256" key="2">
    <source>
        <dbReference type="ARBA" id="ARBA00022603"/>
    </source>
</evidence>
<evidence type="ECO:0000256" key="7">
    <source>
        <dbReference type="SAM" id="MobiDB-lite"/>
    </source>
</evidence>
<comment type="caution">
    <text evidence="10">The sequence shown here is derived from an EMBL/GenBank/DDBJ whole genome shotgun (WGS) entry which is preliminary data.</text>
</comment>
<evidence type="ECO:0000256" key="3">
    <source>
        <dbReference type="ARBA" id="ARBA00022679"/>
    </source>
</evidence>